<sequence length="91" mass="9984">MRSSFSSFLYRSQNSFPAYTSSPARPHAYRYAGLTDKDAPRGALLSYHSSAGAPTCQSCPLLSPCPVLSDRHRRGTLRETLPSYIPHRGPG</sequence>
<dbReference type="Proteomes" id="UP000000758">
    <property type="component" value="Chromosome"/>
</dbReference>
<protein>
    <submittedName>
        <fullName evidence="1">Uncharacterized protein</fullName>
    </submittedName>
</protein>
<dbReference type="AlphaFoldDB" id="A0RTP0"/>
<evidence type="ECO:0000313" key="1">
    <source>
        <dbReference type="EMBL" id="ABK76707.1"/>
    </source>
</evidence>
<gene>
    <name evidence="1" type="ordered locus">CENSYa_0061</name>
</gene>
<dbReference type="EnsemblBacteria" id="ABK76707">
    <property type="protein sequence ID" value="ABK76707"/>
    <property type="gene ID" value="CENSYa_0061"/>
</dbReference>
<dbReference type="STRING" id="414004.CENSYa_0061"/>
<proteinExistence type="predicted"/>
<name>A0RTP0_CENSY</name>
<reference evidence="1 2" key="1">
    <citation type="journal article" date="2006" name="Proc. Natl. Acad. Sci. U.S.A.">
        <title>Genomic analysis of the uncultivated marine crenarchaeote Cenarchaeum symbiosum.</title>
        <authorList>
            <person name="Hallam S.J."/>
            <person name="Konstantinidis K.T."/>
            <person name="Putnam N."/>
            <person name="Schleper C."/>
            <person name="Watanabe Y."/>
            <person name="Sugahara J."/>
            <person name="Preston C."/>
            <person name="de la Torre J."/>
            <person name="Richardson P.M."/>
            <person name="DeLong E.F."/>
        </authorList>
    </citation>
    <scope>NUCLEOTIDE SEQUENCE [LARGE SCALE GENOMIC DNA]</scope>
    <source>
        <strain evidence="2">A</strain>
    </source>
</reference>
<accession>A0RTP0</accession>
<evidence type="ECO:0000313" key="2">
    <source>
        <dbReference type="Proteomes" id="UP000000758"/>
    </source>
</evidence>
<dbReference type="HOGENOM" id="CLU_2419880_0_0_2"/>
<dbReference type="KEGG" id="csy:CENSYa_0061"/>
<keyword evidence="2" id="KW-1185">Reference proteome</keyword>
<organism evidence="1 2">
    <name type="scientific">Cenarchaeum symbiosum (strain A)</name>
    <dbReference type="NCBI Taxonomy" id="414004"/>
    <lineage>
        <taxon>Archaea</taxon>
        <taxon>Nitrososphaerota</taxon>
        <taxon>Candidatus Cenarchaeales</taxon>
        <taxon>Candidatus Cenarchaeaceae</taxon>
        <taxon>Candidatus Cenarchaeum</taxon>
    </lineage>
</organism>
<dbReference type="EMBL" id="DP000238">
    <property type="protein sequence ID" value="ABK76707.1"/>
    <property type="molecule type" value="Genomic_DNA"/>
</dbReference>